<evidence type="ECO:0000313" key="1">
    <source>
        <dbReference type="EMBL" id="MBP1904734.1"/>
    </source>
</evidence>
<dbReference type="Proteomes" id="UP001519272">
    <property type="component" value="Unassembled WGS sequence"/>
</dbReference>
<accession>A0ABS4FQ75</accession>
<organism evidence="1 2">
    <name type="scientific">Paenibacillus turicensis</name>
    <dbReference type="NCBI Taxonomy" id="160487"/>
    <lineage>
        <taxon>Bacteria</taxon>
        <taxon>Bacillati</taxon>
        <taxon>Bacillota</taxon>
        <taxon>Bacilli</taxon>
        <taxon>Bacillales</taxon>
        <taxon>Paenibacillaceae</taxon>
        <taxon>Paenibacillus</taxon>
    </lineage>
</organism>
<evidence type="ECO:0008006" key="3">
    <source>
        <dbReference type="Google" id="ProtNLM"/>
    </source>
</evidence>
<sequence length="139" mass="14638">MADDPYVSFASSLKQQISGHAQQMMLGTGAELGTITATGLKLDQFKHEIQDYYVADFNVTLAMPAYTQKGKIKVDADHPDSEELSSGTGQMSYEVEAGEIPKVGMSLAKGLVAGDRVVVLQLNGGQDAVVLCKVVSAGG</sequence>
<dbReference type="RefSeq" id="WP_210088413.1">
    <property type="nucleotide sequence ID" value="NZ_JAGGKG010000005.1"/>
</dbReference>
<proteinExistence type="predicted"/>
<keyword evidence="2" id="KW-1185">Reference proteome</keyword>
<dbReference type="EMBL" id="JAGGKG010000005">
    <property type="protein sequence ID" value="MBP1904734.1"/>
    <property type="molecule type" value="Genomic_DNA"/>
</dbReference>
<protein>
    <recommendedName>
        <fullName evidence="3">DUF2577 domain-containing protein</fullName>
    </recommendedName>
</protein>
<gene>
    <name evidence="1" type="ORF">J2Z32_001358</name>
</gene>
<comment type="caution">
    <text evidence="1">The sequence shown here is derived from an EMBL/GenBank/DDBJ whole genome shotgun (WGS) entry which is preliminary data.</text>
</comment>
<evidence type="ECO:0000313" key="2">
    <source>
        <dbReference type="Proteomes" id="UP001519272"/>
    </source>
</evidence>
<reference evidence="1 2" key="1">
    <citation type="submission" date="2021-03" db="EMBL/GenBank/DDBJ databases">
        <title>Genomic Encyclopedia of Type Strains, Phase IV (KMG-IV): sequencing the most valuable type-strain genomes for metagenomic binning, comparative biology and taxonomic classification.</title>
        <authorList>
            <person name="Goeker M."/>
        </authorList>
    </citation>
    <scope>NUCLEOTIDE SEQUENCE [LARGE SCALE GENOMIC DNA]</scope>
    <source>
        <strain evidence="1 2">DSM 14349</strain>
    </source>
</reference>
<name>A0ABS4FQ75_9BACL</name>